<protein>
    <submittedName>
        <fullName evidence="2">Uncharacterized protein</fullName>
    </submittedName>
</protein>
<organism evidence="2 3">
    <name type="scientific">Coniosporium apollinis</name>
    <dbReference type="NCBI Taxonomy" id="61459"/>
    <lineage>
        <taxon>Eukaryota</taxon>
        <taxon>Fungi</taxon>
        <taxon>Dikarya</taxon>
        <taxon>Ascomycota</taxon>
        <taxon>Pezizomycotina</taxon>
        <taxon>Dothideomycetes</taxon>
        <taxon>Dothideomycetes incertae sedis</taxon>
        <taxon>Coniosporium</taxon>
    </lineage>
</organism>
<reference evidence="2" key="1">
    <citation type="submission" date="2022-10" db="EMBL/GenBank/DDBJ databases">
        <title>Culturing micro-colonial fungi from biological soil crusts in the Mojave desert and describing Neophaeococcomyces mojavensis, and introducing the new genera and species Taxawa tesnikishii.</title>
        <authorList>
            <person name="Kurbessoian T."/>
            <person name="Stajich J.E."/>
        </authorList>
    </citation>
    <scope>NUCLEOTIDE SEQUENCE</scope>
    <source>
        <strain evidence="2">TK_1</strain>
    </source>
</reference>
<evidence type="ECO:0000256" key="1">
    <source>
        <dbReference type="SAM" id="MobiDB-lite"/>
    </source>
</evidence>
<evidence type="ECO:0000313" key="3">
    <source>
        <dbReference type="Proteomes" id="UP001172684"/>
    </source>
</evidence>
<sequence>MPVKWSPDMDQLLLVKMMETHDLKVDANKIISAWPTDRGDIPTARAITERLVKIRQQATGKKGAASSGHLSIASSQTKGSSAANTPRKNAASPAMKGTKTPASAAANKKRKIANVASDAEDDDDDLTKTPQANGYGVPPLNFANIPSLTPTHNTSTSQSNGTKTPTTSGRSSAAQHSRADSQATLSNAGTPTPRARRAASMKLSAIIKQEMEMEGSESGHGVESPAESDVSEYVERGDDYVV</sequence>
<keyword evidence="3" id="KW-1185">Reference proteome</keyword>
<feature type="compositionally biased region" description="Basic and acidic residues" evidence="1">
    <location>
        <begin position="233"/>
        <end position="242"/>
    </location>
</feature>
<name>A0ABQ9NJE9_9PEZI</name>
<feature type="region of interest" description="Disordered" evidence="1">
    <location>
        <begin position="58"/>
        <end position="242"/>
    </location>
</feature>
<evidence type="ECO:0000313" key="2">
    <source>
        <dbReference type="EMBL" id="KAJ9657472.1"/>
    </source>
</evidence>
<comment type="caution">
    <text evidence="2">The sequence shown here is derived from an EMBL/GenBank/DDBJ whole genome shotgun (WGS) entry which is preliminary data.</text>
</comment>
<dbReference type="Proteomes" id="UP001172684">
    <property type="component" value="Unassembled WGS sequence"/>
</dbReference>
<dbReference type="EMBL" id="JAPDRL010000100">
    <property type="protein sequence ID" value="KAJ9657472.1"/>
    <property type="molecule type" value="Genomic_DNA"/>
</dbReference>
<accession>A0ABQ9NJE9</accession>
<feature type="compositionally biased region" description="Polar residues" evidence="1">
    <location>
        <begin position="68"/>
        <end position="87"/>
    </location>
</feature>
<feature type="compositionally biased region" description="Polar residues" evidence="1">
    <location>
        <begin position="144"/>
        <end position="190"/>
    </location>
</feature>
<proteinExistence type="predicted"/>
<gene>
    <name evidence="2" type="ORF">H2201_008162</name>
</gene>